<name>F2TEB9_AJEDA</name>
<dbReference type="Proteomes" id="UP000007802">
    <property type="component" value="Unassembled WGS sequence"/>
</dbReference>
<feature type="transmembrane region" description="Helical" evidence="6">
    <location>
        <begin position="79"/>
        <end position="104"/>
    </location>
</feature>
<protein>
    <submittedName>
        <fullName evidence="7">Integral membrane protein</fullName>
    </submittedName>
</protein>
<accession>F2TEB9</accession>
<dbReference type="AlphaFoldDB" id="F2TEB9"/>
<dbReference type="GO" id="GO:0016020">
    <property type="term" value="C:membrane"/>
    <property type="evidence" value="ECO:0007669"/>
    <property type="project" value="UniProtKB-SubCell"/>
</dbReference>
<evidence type="ECO:0000256" key="1">
    <source>
        <dbReference type="ARBA" id="ARBA00004141"/>
    </source>
</evidence>
<evidence type="ECO:0000256" key="2">
    <source>
        <dbReference type="ARBA" id="ARBA00022692"/>
    </source>
</evidence>
<dbReference type="OrthoDB" id="2130629at2759"/>
<feature type="region of interest" description="Disordered" evidence="5">
    <location>
        <begin position="28"/>
        <end position="69"/>
    </location>
</feature>
<proteinExistence type="predicted"/>
<dbReference type="EMBL" id="GG749427">
    <property type="protein sequence ID" value="EGE81582.1"/>
    <property type="molecule type" value="Genomic_DNA"/>
</dbReference>
<comment type="subcellular location">
    <subcellularLocation>
        <location evidence="1">Membrane</location>
        <topology evidence="1">Multi-pass membrane protein</topology>
    </subcellularLocation>
</comment>
<evidence type="ECO:0000256" key="6">
    <source>
        <dbReference type="SAM" id="Phobius"/>
    </source>
</evidence>
<feature type="transmembrane region" description="Helical" evidence="6">
    <location>
        <begin position="116"/>
        <end position="136"/>
    </location>
</feature>
<reference evidence="7" key="1">
    <citation type="submission" date="2010-03" db="EMBL/GenBank/DDBJ databases">
        <title>Annotation of Blastomyces dermatitidis strain ATCC 18188.</title>
        <authorList>
            <consortium name="The Broad Institute Genome Sequencing Platform"/>
            <consortium name="Broad Institute Genome Sequencing Center for Infectious Disease."/>
            <person name="Cuomo C."/>
            <person name="Klein B."/>
            <person name="Sullivan T."/>
            <person name="Heitman J."/>
            <person name="Young S."/>
            <person name="Zeng Q."/>
            <person name="Gargeya S."/>
            <person name="Alvarado L."/>
            <person name="Berlin A.M."/>
            <person name="Chapman S.B."/>
            <person name="Chen Z."/>
            <person name="Freedman E."/>
            <person name="Gellesch M."/>
            <person name="Goldberg J."/>
            <person name="Griggs A."/>
            <person name="Gujja S."/>
            <person name="Heilman E."/>
            <person name="Heiman D."/>
            <person name="Howarth C."/>
            <person name="Mehta T."/>
            <person name="Neiman D."/>
            <person name="Pearson M."/>
            <person name="Roberts A."/>
            <person name="Saif S."/>
            <person name="Shea T."/>
            <person name="Shenoy N."/>
            <person name="Sisk P."/>
            <person name="Stolte C."/>
            <person name="Sykes S."/>
            <person name="White J."/>
            <person name="Yandava C."/>
            <person name="Haas B."/>
            <person name="Nusbaum C."/>
            <person name="Birren B."/>
        </authorList>
    </citation>
    <scope>NUCLEOTIDE SEQUENCE [LARGE SCALE GENOMIC DNA]</scope>
    <source>
        <strain evidence="7">ATCC 18188</strain>
    </source>
</reference>
<dbReference type="SUPFAM" id="SSF103473">
    <property type="entry name" value="MFS general substrate transporter"/>
    <property type="match status" value="1"/>
</dbReference>
<dbReference type="InterPro" id="IPR036259">
    <property type="entry name" value="MFS_trans_sf"/>
</dbReference>
<sequence>MAHLANTATLTVEFNHLASTSKSLALSTSSRPYQAGDERGRTIAETPQGAPGVLPSDDGPEPTQGTASSTTLTISKAKAVMVIITLAGVSFLNTMGSGILIAALPRIAKDVGIPEALILWPAAVYALAAGCLLLVFGVDCRRCWSQADSLLELAKTEIQIIVFRTLAGAVLRSPCVCPQQSASSLTLSRKALGAMLPLQ</sequence>
<evidence type="ECO:0000313" key="7">
    <source>
        <dbReference type="EMBL" id="EGE81582.1"/>
    </source>
</evidence>
<gene>
    <name evidence="7" type="ORF">BDDG_04525</name>
</gene>
<organism evidence="7">
    <name type="scientific">Ajellomyces dermatitidis (strain ATCC 18188 / CBS 674.68)</name>
    <name type="common">Blastomyces dermatitidis</name>
    <dbReference type="NCBI Taxonomy" id="653446"/>
    <lineage>
        <taxon>Eukaryota</taxon>
        <taxon>Fungi</taxon>
        <taxon>Dikarya</taxon>
        <taxon>Ascomycota</taxon>
        <taxon>Pezizomycotina</taxon>
        <taxon>Eurotiomycetes</taxon>
        <taxon>Eurotiomycetidae</taxon>
        <taxon>Onygenales</taxon>
        <taxon>Ajellomycetaceae</taxon>
        <taxon>Blastomyces</taxon>
    </lineage>
</organism>
<keyword evidence="2 6" id="KW-0812">Transmembrane</keyword>
<evidence type="ECO:0000256" key="3">
    <source>
        <dbReference type="ARBA" id="ARBA00022989"/>
    </source>
</evidence>
<keyword evidence="3 6" id="KW-1133">Transmembrane helix</keyword>
<dbReference type="Gene3D" id="1.20.1250.20">
    <property type="entry name" value="MFS general substrate transporter like domains"/>
    <property type="match status" value="1"/>
</dbReference>
<evidence type="ECO:0000256" key="4">
    <source>
        <dbReference type="ARBA" id="ARBA00023136"/>
    </source>
</evidence>
<dbReference type="PANTHER" id="PTHR42718:SF10">
    <property type="entry name" value="TRANSPORTER, PUTATIVE (AFU_ORTHOLOGUE AFUA_8G06760)-RELATED"/>
    <property type="match status" value="1"/>
</dbReference>
<evidence type="ECO:0000256" key="5">
    <source>
        <dbReference type="SAM" id="MobiDB-lite"/>
    </source>
</evidence>
<dbReference type="PANTHER" id="PTHR42718">
    <property type="entry name" value="MAJOR FACILITATOR SUPERFAMILY MULTIDRUG TRANSPORTER MFSC"/>
    <property type="match status" value="1"/>
</dbReference>
<dbReference type="HOGENOM" id="CLU_1371855_0_0_1"/>
<keyword evidence="4 6" id="KW-0472">Membrane</keyword>